<proteinExistence type="predicted"/>
<dbReference type="EMBL" id="GEDG01033498">
    <property type="protein sequence ID" value="JAP10230.1"/>
    <property type="molecule type" value="Transcribed_RNA"/>
</dbReference>
<accession>A0A0V0GSH0</accession>
<evidence type="ECO:0000313" key="1">
    <source>
        <dbReference type="EMBL" id="JAP10230.1"/>
    </source>
</evidence>
<dbReference type="AlphaFoldDB" id="A0A0V0GSH0"/>
<protein>
    <submittedName>
        <fullName evidence="1">Putative ovule protein</fullName>
    </submittedName>
</protein>
<reference evidence="1" key="1">
    <citation type="submission" date="2015-12" db="EMBL/GenBank/DDBJ databases">
        <title>Gene expression during late stages of embryo sac development: a critical building block for successful pollen-pistil interactions.</title>
        <authorList>
            <person name="Liu Y."/>
            <person name="Joly V."/>
            <person name="Sabar M."/>
            <person name="Matton D.P."/>
        </authorList>
    </citation>
    <scope>NUCLEOTIDE SEQUENCE</scope>
</reference>
<sequence>MCILYSTLLIPATRISSARPPKGLPEAGDPLSKVFHQLNDKYFSQGSINVFTSKYPLVLICAFEHVSSFTSYTLTPYLNSFLSTSTA</sequence>
<name>A0A0V0GSH0_SOLCH</name>
<organism evidence="1">
    <name type="scientific">Solanum chacoense</name>
    <name type="common">Chaco potato</name>
    <dbReference type="NCBI Taxonomy" id="4108"/>
    <lineage>
        <taxon>Eukaryota</taxon>
        <taxon>Viridiplantae</taxon>
        <taxon>Streptophyta</taxon>
        <taxon>Embryophyta</taxon>
        <taxon>Tracheophyta</taxon>
        <taxon>Spermatophyta</taxon>
        <taxon>Magnoliopsida</taxon>
        <taxon>eudicotyledons</taxon>
        <taxon>Gunneridae</taxon>
        <taxon>Pentapetalae</taxon>
        <taxon>asterids</taxon>
        <taxon>lamiids</taxon>
        <taxon>Solanales</taxon>
        <taxon>Solanaceae</taxon>
        <taxon>Solanoideae</taxon>
        <taxon>Solaneae</taxon>
        <taxon>Solanum</taxon>
    </lineage>
</organism>